<dbReference type="InterPro" id="IPR043129">
    <property type="entry name" value="ATPase_NBD"/>
</dbReference>
<dbReference type="PANTHER" id="PTHR30005">
    <property type="entry name" value="EXOPOLYPHOSPHATASE"/>
    <property type="match status" value="1"/>
</dbReference>
<sequence length="350" mass="36994">MLVNPKAAALSGPCHAALDVGSHTIRVLVAQVPEPGVLVPLINERHIARLAKGFSESRGLSPEAMAQGQAILQDVGERLSRLQPGTLRSGATGVVRKAANGQDFLDRVAEATGLRIPILTEQEEALLSLRGMLGVLHRPTGPVLAFDLGGSSTEFGLIQPGTSSPCWTTSLFMGAAVLTHQFLAKAPACPAALEQARLHVRRLLDPVRHVVRSMTGEGSPRDPSMPSPILVGTAGTVTTLAAMALEMSQYVPYRINNRKLSSRWVSRTVARLAAMDLAERRGIPGLEAGREDIILGGALIVDEILAALGASELVVTDAGLLEGLLLDGISGRDVPSGEGVDALTWEFKWD</sequence>
<dbReference type="InterPro" id="IPR003695">
    <property type="entry name" value="Ppx_GppA_N"/>
</dbReference>
<dbReference type="PANTHER" id="PTHR30005:SF0">
    <property type="entry name" value="RETROGRADE REGULATION PROTEIN 2"/>
    <property type="match status" value="1"/>
</dbReference>
<dbReference type="Gene3D" id="3.30.420.150">
    <property type="entry name" value="Exopolyphosphatase. Domain 2"/>
    <property type="match status" value="1"/>
</dbReference>
<dbReference type="Gene3D" id="3.30.420.40">
    <property type="match status" value="1"/>
</dbReference>
<feature type="domain" description="Ppx/GppA phosphatase N-terminal" evidence="1">
    <location>
        <begin position="36"/>
        <end position="327"/>
    </location>
</feature>
<evidence type="ECO:0000259" key="1">
    <source>
        <dbReference type="Pfam" id="PF02541"/>
    </source>
</evidence>
<proteinExistence type="predicted"/>
<dbReference type="GO" id="GO:0016462">
    <property type="term" value="F:pyrophosphatase activity"/>
    <property type="evidence" value="ECO:0007669"/>
    <property type="project" value="TreeGrafter"/>
</dbReference>
<evidence type="ECO:0000313" key="2">
    <source>
        <dbReference type="EMBL" id="SMC24917.1"/>
    </source>
</evidence>
<organism evidence="2 3">
    <name type="scientific">Desulfacinum hydrothermale DSM 13146</name>
    <dbReference type="NCBI Taxonomy" id="1121390"/>
    <lineage>
        <taxon>Bacteria</taxon>
        <taxon>Pseudomonadati</taxon>
        <taxon>Thermodesulfobacteriota</taxon>
        <taxon>Syntrophobacteria</taxon>
        <taxon>Syntrophobacterales</taxon>
        <taxon>Syntrophobacteraceae</taxon>
        <taxon>Desulfacinum</taxon>
    </lineage>
</organism>
<dbReference type="STRING" id="1121390.SAMN02746041_02145"/>
<name>A0A1W1XM71_9BACT</name>
<gene>
    <name evidence="2" type="ORF">SAMN02746041_02145</name>
</gene>
<dbReference type="RefSeq" id="WP_084057879.1">
    <property type="nucleotide sequence ID" value="NZ_FWXF01000011.1"/>
</dbReference>
<dbReference type="SUPFAM" id="SSF53067">
    <property type="entry name" value="Actin-like ATPase domain"/>
    <property type="match status" value="2"/>
</dbReference>
<evidence type="ECO:0000313" key="3">
    <source>
        <dbReference type="Proteomes" id="UP000192783"/>
    </source>
</evidence>
<dbReference type="Proteomes" id="UP000192783">
    <property type="component" value="Unassembled WGS sequence"/>
</dbReference>
<dbReference type="OrthoDB" id="9793035at2"/>
<dbReference type="InterPro" id="IPR050273">
    <property type="entry name" value="GppA/Ppx_hydrolase"/>
</dbReference>
<dbReference type="EMBL" id="FWXF01000011">
    <property type="protein sequence ID" value="SMC24917.1"/>
    <property type="molecule type" value="Genomic_DNA"/>
</dbReference>
<dbReference type="AlphaFoldDB" id="A0A1W1XM71"/>
<accession>A0A1W1XM71</accession>
<keyword evidence="3" id="KW-1185">Reference proteome</keyword>
<reference evidence="2 3" key="1">
    <citation type="submission" date="2017-04" db="EMBL/GenBank/DDBJ databases">
        <authorList>
            <person name="Afonso C.L."/>
            <person name="Miller P.J."/>
            <person name="Scott M.A."/>
            <person name="Spackman E."/>
            <person name="Goraichik I."/>
            <person name="Dimitrov K.M."/>
            <person name="Suarez D.L."/>
            <person name="Swayne D.E."/>
        </authorList>
    </citation>
    <scope>NUCLEOTIDE SEQUENCE [LARGE SCALE GENOMIC DNA]</scope>
    <source>
        <strain evidence="2 3">DSM 13146</strain>
    </source>
</reference>
<protein>
    <submittedName>
        <fullName evidence="2">Ppx/GppA phosphatase</fullName>
    </submittedName>
</protein>
<dbReference type="Pfam" id="PF02541">
    <property type="entry name" value="Ppx-GppA"/>
    <property type="match status" value="1"/>
</dbReference>
<dbReference type="CDD" id="cd24054">
    <property type="entry name" value="ASKHA_NBD_AaPPX-GppA_MtPPX2-like"/>
    <property type="match status" value="1"/>
</dbReference>